<keyword evidence="2" id="KW-1185">Reference proteome</keyword>
<evidence type="ECO:0000313" key="2">
    <source>
        <dbReference type="Proteomes" id="UP000245362"/>
    </source>
</evidence>
<protein>
    <submittedName>
        <fullName evidence="1">Uncharacterized protein</fullName>
    </submittedName>
</protein>
<dbReference type="Proteomes" id="UP000245362">
    <property type="component" value="Unassembled WGS sequence"/>
</dbReference>
<dbReference type="EMBL" id="QFWT01000011">
    <property type="protein sequence ID" value="PWI32159.1"/>
    <property type="molecule type" value="Genomic_DNA"/>
</dbReference>
<name>A0A2U3B5U4_9VIBR</name>
<accession>A0A2U3B5U4</accession>
<gene>
    <name evidence="1" type="ORF">DI392_17520</name>
</gene>
<sequence>MRSLEELLNSWGLWKATGEIIHVNAGGSFFQDKIQTTRYQSIALLQSDKPQKLIDTLINHHLTKRQREVIRVEYRASENIPHFKNSEQKAHYIQLTGGAYRERLRRAKSVLNSCLDSR</sequence>
<reference evidence="1 2" key="1">
    <citation type="submission" date="2018-05" db="EMBL/GenBank/DDBJ databases">
        <title>Vibrio limimaris sp. nov., isolated from marine sediment.</title>
        <authorList>
            <person name="Li C.-M."/>
        </authorList>
    </citation>
    <scope>NUCLEOTIDE SEQUENCE [LARGE SCALE GENOMIC DNA]</scope>
    <source>
        <strain evidence="1 2">E4404</strain>
    </source>
</reference>
<proteinExistence type="predicted"/>
<dbReference type="AlphaFoldDB" id="A0A2U3B5U4"/>
<dbReference type="RefSeq" id="WP_109320988.1">
    <property type="nucleotide sequence ID" value="NZ_QFWT01000011.1"/>
</dbReference>
<organism evidence="1 2">
    <name type="scientific">Vibrio albus</name>
    <dbReference type="NCBI Taxonomy" id="2200953"/>
    <lineage>
        <taxon>Bacteria</taxon>
        <taxon>Pseudomonadati</taxon>
        <taxon>Pseudomonadota</taxon>
        <taxon>Gammaproteobacteria</taxon>
        <taxon>Vibrionales</taxon>
        <taxon>Vibrionaceae</taxon>
        <taxon>Vibrio</taxon>
    </lineage>
</organism>
<comment type="caution">
    <text evidence="1">The sequence shown here is derived from an EMBL/GenBank/DDBJ whole genome shotgun (WGS) entry which is preliminary data.</text>
</comment>
<evidence type="ECO:0000313" key="1">
    <source>
        <dbReference type="EMBL" id="PWI32159.1"/>
    </source>
</evidence>